<feature type="compositionally biased region" description="Polar residues" evidence="2">
    <location>
        <begin position="1"/>
        <end position="15"/>
    </location>
</feature>
<sequence>MASSRNPNPTMSEAHQSPWGAPSTGPESGVVAQGQEHEEQFHALDQGQQQQEQWHGGVTGQQEELIPAPLQVDDDIDLDDNSDRDSAYGSLAGSTRTDSITSSITNYVYENGRRYHAFRSGQYVLPNDDAEQERLDLQHHIWRLLLGGALYTAPLRIPQPGELLPTASSGGSISTSSSGGSDFRILDLGCGTGIWAIDMADEFPRASVFGVDLSPIQPEWVPGNCRFHVDDYEDEWTYRDDEAFDYIHGRAISGTVADWPNFYRQVRQNLKPGGWCEMQEYDAWIYSDDDSLERAPWTKTWSEKLHAASTMFGKTINVAKDHKQWMIDAGFEDVVEKIVRIPIGPWAKDPALKELGRFEQLHMQMSVASHVPALFTRVFSYSEQQVQLLIEGVKREFRSRDLRLITCYRFVVGRSPGPPPFMG</sequence>
<dbReference type="PANTHER" id="PTHR43591">
    <property type="entry name" value="METHYLTRANSFERASE"/>
    <property type="match status" value="1"/>
</dbReference>
<evidence type="ECO:0000256" key="2">
    <source>
        <dbReference type="SAM" id="MobiDB-lite"/>
    </source>
</evidence>
<reference evidence="3" key="2">
    <citation type="submission" date="2023-06" db="EMBL/GenBank/DDBJ databases">
        <authorList>
            <consortium name="Lawrence Berkeley National Laboratory"/>
            <person name="Haridas S."/>
            <person name="Hensen N."/>
            <person name="Bonometti L."/>
            <person name="Westerberg I."/>
            <person name="Brannstrom I.O."/>
            <person name="Guillou S."/>
            <person name="Cros-Aarteil S."/>
            <person name="Calhoun S."/>
            <person name="Kuo A."/>
            <person name="Mondo S."/>
            <person name="Pangilinan J."/>
            <person name="Riley R."/>
            <person name="Labutti K."/>
            <person name="Andreopoulos B."/>
            <person name="Lipzen A."/>
            <person name="Chen C."/>
            <person name="Yanf M."/>
            <person name="Daum C."/>
            <person name="Ng V."/>
            <person name="Clum A."/>
            <person name="Steindorff A."/>
            <person name="Ohm R."/>
            <person name="Martin F."/>
            <person name="Silar P."/>
            <person name="Natvig D."/>
            <person name="Lalanne C."/>
            <person name="Gautier V."/>
            <person name="Ament-Velasquez S.L."/>
            <person name="Kruys A."/>
            <person name="Hutchinson M.I."/>
            <person name="Powell A.J."/>
            <person name="Barry K."/>
            <person name="Miller A.N."/>
            <person name="Grigoriev I.V."/>
            <person name="Debuchy R."/>
            <person name="Gladieux P."/>
            <person name="Thoren M.H."/>
            <person name="Johannesson H."/>
        </authorList>
    </citation>
    <scope>NUCLEOTIDE SEQUENCE</scope>
    <source>
        <strain evidence="3">CBS 168.71</strain>
    </source>
</reference>
<dbReference type="CDD" id="cd02440">
    <property type="entry name" value="AdoMet_MTases"/>
    <property type="match status" value="1"/>
</dbReference>
<comment type="caution">
    <text evidence="3">The sequence shown here is derived from an EMBL/GenBank/DDBJ whole genome shotgun (WGS) entry which is preliminary data.</text>
</comment>
<proteinExistence type="inferred from homology"/>
<evidence type="ECO:0000313" key="4">
    <source>
        <dbReference type="Proteomes" id="UP001278766"/>
    </source>
</evidence>
<dbReference type="Pfam" id="PF13489">
    <property type="entry name" value="Methyltransf_23"/>
    <property type="match status" value="1"/>
</dbReference>
<dbReference type="Proteomes" id="UP001278766">
    <property type="component" value="Unassembled WGS sequence"/>
</dbReference>
<dbReference type="InterPro" id="IPR029063">
    <property type="entry name" value="SAM-dependent_MTases_sf"/>
</dbReference>
<feature type="region of interest" description="Disordered" evidence="2">
    <location>
        <begin position="1"/>
        <end position="60"/>
    </location>
</feature>
<dbReference type="AlphaFoldDB" id="A0AAE0LT34"/>
<dbReference type="Gene3D" id="3.40.50.150">
    <property type="entry name" value="Vaccinia Virus protein VP39"/>
    <property type="match status" value="1"/>
</dbReference>
<organism evidence="3 4">
    <name type="scientific">Chaetomium fimeti</name>
    <dbReference type="NCBI Taxonomy" id="1854472"/>
    <lineage>
        <taxon>Eukaryota</taxon>
        <taxon>Fungi</taxon>
        <taxon>Dikarya</taxon>
        <taxon>Ascomycota</taxon>
        <taxon>Pezizomycotina</taxon>
        <taxon>Sordariomycetes</taxon>
        <taxon>Sordariomycetidae</taxon>
        <taxon>Sordariales</taxon>
        <taxon>Chaetomiaceae</taxon>
        <taxon>Chaetomium</taxon>
    </lineage>
</organism>
<comment type="similarity">
    <text evidence="1">Belongs to the methyltransferase superfamily. LaeA methyltransferase family.</text>
</comment>
<reference evidence="3" key="1">
    <citation type="journal article" date="2023" name="Mol. Phylogenet. Evol.">
        <title>Genome-scale phylogeny and comparative genomics of the fungal order Sordariales.</title>
        <authorList>
            <person name="Hensen N."/>
            <person name="Bonometti L."/>
            <person name="Westerberg I."/>
            <person name="Brannstrom I.O."/>
            <person name="Guillou S."/>
            <person name="Cros-Aarteil S."/>
            <person name="Calhoun S."/>
            <person name="Haridas S."/>
            <person name="Kuo A."/>
            <person name="Mondo S."/>
            <person name="Pangilinan J."/>
            <person name="Riley R."/>
            <person name="LaButti K."/>
            <person name="Andreopoulos B."/>
            <person name="Lipzen A."/>
            <person name="Chen C."/>
            <person name="Yan M."/>
            <person name="Daum C."/>
            <person name="Ng V."/>
            <person name="Clum A."/>
            <person name="Steindorff A."/>
            <person name="Ohm R.A."/>
            <person name="Martin F."/>
            <person name="Silar P."/>
            <person name="Natvig D.O."/>
            <person name="Lalanne C."/>
            <person name="Gautier V."/>
            <person name="Ament-Velasquez S.L."/>
            <person name="Kruys A."/>
            <person name="Hutchinson M.I."/>
            <person name="Powell A.J."/>
            <person name="Barry K."/>
            <person name="Miller A.N."/>
            <person name="Grigoriev I.V."/>
            <person name="Debuchy R."/>
            <person name="Gladieux P."/>
            <person name="Hiltunen Thoren M."/>
            <person name="Johannesson H."/>
        </authorList>
    </citation>
    <scope>NUCLEOTIDE SEQUENCE</scope>
    <source>
        <strain evidence="3">CBS 168.71</strain>
    </source>
</reference>
<keyword evidence="3" id="KW-0489">Methyltransferase</keyword>
<protein>
    <submittedName>
        <fullName evidence="3">S-adenosyl-L-methionine-dependent methyltransferase</fullName>
    </submittedName>
</protein>
<dbReference type="GO" id="GO:0032259">
    <property type="term" value="P:methylation"/>
    <property type="evidence" value="ECO:0007669"/>
    <property type="project" value="UniProtKB-KW"/>
</dbReference>
<evidence type="ECO:0000256" key="1">
    <source>
        <dbReference type="ARBA" id="ARBA00038158"/>
    </source>
</evidence>
<accession>A0AAE0LT34</accession>
<feature type="region of interest" description="Disordered" evidence="2">
    <location>
        <begin position="73"/>
        <end position="95"/>
    </location>
</feature>
<dbReference type="RefSeq" id="XP_062660037.1">
    <property type="nucleotide sequence ID" value="XM_062803956.1"/>
</dbReference>
<gene>
    <name evidence="3" type="ORF">B0H64DRAFT_398459</name>
</gene>
<dbReference type="GeneID" id="87840904"/>
<keyword evidence="4" id="KW-1185">Reference proteome</keyword>
<dbReference type="GO" id="GO:0008168">
    <property type="term" value="F:methyltransferase activity"/>
    <property type="evidence" value="ECO:0007669"/>
    <property type="project" value="UniProtKB-KW"/>
</dbReference>
<dbReference type="EMBL" id="JAUEPN010000004">
    <property type="protein sequence ID" value="KAK3296523.1"/>
    <property type="molecule type" value="Genomic_DNA"/>
</dbReference>
<keyword evidence="3" id="KW-0808">Transferase</keyword>
<evidence type="ECO:0000313" key="3">
    <source>
        <dbReference type="EMBL" id="KAK3296523.1"/>
    </source>
</evidence>
<dbReference type="PANTHER" id="PTHR43591:SF10">
    <property type="entry name" value="ABC TRANSMEMBRANE TYPE-1 DOMAIN-CONTAINING PROTEIN-RELATED"/>
    <property type="match status" value="1"/>
</dbReference>
<dbReference type="SUPFAM" id="SSF53335">
    <property type="entry name" value="S-adenosyl-L-methionine-dependent methyltransferases"/>
    <property type="match status" value="1"/>
</dbReference>
<name>A0AAE0LT34_9PEZI</name>